<dbReference type="Pfam" id="PF22698">
    <property type="entry name" value="Semialdhyde_dhC_1"/>
    <property type="match status" value="1"/>
</dbReference>
<reference evidence="10 11" key="1">
    <citation type="submission" date="2017-04" db="EMBL/GenBank/DDBJ databases">
        <title>Novel microbial lineages endemic to geothermal iron-oxide mats fill important gaps in the evolutionary history of Archaea.</title>
        <authorList>
            <person name="Jay Z.J."/>
            <person name="Beam J.P."/>
            <person name="Dlakic M."/>
            <person name="Rusch D.B."/>
            <person name="Kozubal M.A."/>
            <person name="Inskeep W.P."/>
        </authorList>
    </citation>
    <scope>NUCLEOTIDE SEQUENCE [LARGE SCALE GENOMIC DNA]</scope>
    <source>
        <strain evidence="10">OSP_D</strain>
    </source>
</reference>
<dbReference type="InterPro" id="IPR023013">
    <property type="entry name" value="AGPR_AS"/>
</dbReference>
<dbReference type="PANTHER" id="PTHR32338:SF11">
    <property type="entry name" value="[LYSW]-L-2-AMINOADIPATE_[LYSW]-L-GLUTAMATE PHOSPHATE REDUCTASE-RELATED"/>
    <property type="match status" value="1"/>
</dbReference>
<dbReference type="AlphaFoldDB" id="A0A2R6A9T3"/>
<dbReference type="InterPro" id="IPR050085">
    <property type="entry name" value="AGPR"/>
</dbReference>
<dbReference type="InterPro" id="IPR058924">
    <property type="entry name" value="AGPR_dimerisation_dom"/>
</dbReference>
<comment type="catalytic activity">
    <reaction evidence="7">
        <text>[amino-group carrier protein]-C-terminal-gamma-(L-glutamyl-5-semialdehyde)-L-glutamate + phosphate + NADP(+) = [amino-group carrier protein]-C-terminal-gamma-(5-phospho-L-glutamyl)-L-glutamate + NADPH + H(+)</text>
        <dbReference type="Rhea" id="RHEA:52668"/>
        <dbReference type="Rhea" id="RHEA-COMP:13313"/>
        <dbReference type="Rhea" id="RHEA-COMP:13327"/>
        <dbReference type="ChEBI" id="CHEBI:15378"/>
        <dbReference type="ChEBI" id="CHEBI:43474"/>
        <dbReference type="ChEBI" id="CHEBI:57783"/>
        <dbReference type="ChEBI" id="CHEBI:58349"/>
        <dbReference type="ChEBI" id="CHEBI:136717"/>
        <dbReference type="ChEBI" id="CHEBI:136761"/>
        <dbReference type="EC" id="1.2.1.106"/>
    </reaction>
</comment>
<dbReference type="GO" id="GO:0019878">
    <property type="term" value="P:lysine biosynthetic process via aminoadipic acid"/>
    <property type="evidence" value="ECO:0007669"/>
    <property type="project" value="UniProtKB-UniRule"/>
</dbReference>
<comment type="similarity">
    <text evidence="7">Belongs to the NAGSA dehydrogenase family. Type 1 subfamily. LysY sub-subfamily.</text>
</comment>
<evidence type="ECO:0000313" key="11">
    <source>
        <dbReference type="Proteomes" id="UP000240880"/>
    </source>
</evidence>
<evidence type="ECO:0000256" key="1">
    <source>
        <dbReference type="ARBA" id="ARBA00022490"/>
    </source>
</evidence>
<dbReference type="InterPro" id="IPR037535">
    <property type="entry name" value="LysY"/>
</dbReference>
<dbReference type="Proteomes" id="UP000240880">
    <property type="component" value="Unassembled WGS sequence"/>
</dbReference>
<sequence>MNLVRVGVVGASGYTGGELLRLLVRHEEVEVTMVTSKENVGKPVWYVHPNLRRFFDTLVFKEFSVDYALKNCDAVFMALPHGVGTHQTKALYEAGILVIDLSADYRLKDPTKYPEWYGFEHPYPDLLQKAVYGLPELHREQIRSSKLIACAGCNATATIISLAPLARKKILQRALVDVKVGSSEGGLKPKMGSNHAERENAIRPYEASGHRHEIEAEQELSSIEGSGVTISVIPHAVSSLRGVLASSHIWCEIDEIELSKAFHEAYKAEPFVRIVRGGAPPYPDPKYVLTSNFVDVGFAVDKRTKRVTTFAALDNLMKGAAGQAVQCFNIAMGFKETLALDSPPPRAV</sequence>
<keyword evidence="6 7" id="KW-0457">Lysine biosynthesis</keyword>
<accession>A0A2R6A9T3</accession>
<feature type="binding site" evidence="7">
    <location>
        <position position="315"/>
    </location>
    <ligand>
        <name>NADP(+)</name>
        <dbReference type="ChEBI" id="CHEBI:58349"/>
    </ligand>
</feature>
<dbReference type="GO" id="GO:0042450">
    <property type="term" value="P:L-arginine biosynthetic process via ornithine"/>
    <property type="evidence" value="ECO:0007669"/>
    <property type="project" value="UniProtKB-UniRule"/>
</dbReference>
<feature type="domain" description="Semialdehyde dehydrogenase NAD-binding" evidence="9">
    <location>
        <begin position="5"/>
        <end position="145"/>
    </location>
</feature>
<dbReference type="CDD" id="cd17895">
    <property type="entry name" value="AGPR_1_N"/>
    <property type="match status" value="1"/>
</dbReference>
<comment type="pathway">
    <text evidence="7">Amino-acid biosynthesis; L-arginine biosynthesis.</text>
</comment>
<dbReference type="Gene3D" id="3.40.50.720">
    <property type="entry name" value="NAD(P)-binding Rossmann-like Domain"/>
    <property type="match status" value="1"/>
</dbReference>
<dbReference type="GO" id="GO:0043870">
    <property type="term" value="F:N-acetyl-gamma-aminoadipyl-phosphate reductase activity"/>
    <property type="evidence" value="ECO:0007669"/>
    <property type="project" value="RHEA"/>
</dbReference>
<dbReference type="HAMAP" id="MF_02083">
    <property type="entry name" value="LysY"/>
    <property type="match status" value="1"/>
</dbReference>
<dbReference type="HAMAP" id="MF_00150">
    <property type="entry name" value="ArgC_type1"/>
    <property type="match status" value="1"/>
</dbReference>
<feature type="active site" evidence="7 8">
    <location>
        <position position="153"/>
    </location>
</feature>
<dbReference type="UniPathway" id="UPA00033">
    <property type="reaction ID" value="UER00037"/>
</dbReference>
<dbReference type="SUPFAM" id="SSF55347">
    <property type="entry name" value="Glyceraldehyde-3-phosphate dehydrogenase-like, C-terminal domain"/>
    <property type="match status" value="1"/>
</dbReference>
<evidence type="ECO:0000256" key="7">
    <source>
        <dbReference type="HAMAP-Rule" id="MF_02083"/>
    </source>
</evidence>
<keyword evidence="4 7" id="KW-0521">NADP</keyword>
<dbReference type="PROSITE" id="PS01224">
    <property type="entry name" value="ARGC"/>
    <property type="match status" value="1"/>
</dbReference>
<evidence type="ECO:0000256" key="4">
    <source>
        <dbReference type="ARBA" id="ARBA00022857"/>
    </source>
</evidence>
<evidence type="ECO:0000259" key="9">
    <source>
        <dbReference type="SMART" id="SM00859"/>
    </source>
</evidence>
<comment type="function">
    <text evidence="7">Involved in both the arginine and lysine biosynthetic pathways.</text>
</comment>
<dbReference type="Pfam" id="PF01118">
    <property type="entry name" value="Semialdhyde_dh"/>
    <property type="match status" value="1"/>
</dbReference>
<evidence type="ECO:0000256" key="6">
    <source>
        <dbReference type="ARBA" id="ARBA00023154"/>
    </source>
</evidence>
<dbReference type="PANTHER" id="PTHR32338">
    <property type="entry name" value="N-ACETYL-GAMMA-GLUTAMYL-PHOSPHATE REDUCTASE, CHLOROPLASTIC-RELATED-RELATED"/>
    <property type="match status" value="1"/>
</dbReference>
<name>A0A2R6A9T3_9ARCH</name>
<comment type="pathway">
    <text evidence="7">Amino-acid biosynthesis; L-lysine biosynthesis via AAA pathway; L-lysine from L-alpha-aminoadipate (Thermus route): step 3/5.</text>
</comment>
<dbReference type="CDD" id="cd23939">
    <property type="entry name" value="AGPR_1_C_LysY"/>
    <property type="match status" value="1"/>
</dbReference>
<dbReference type="GO" id="GO:0003942">
    <property type="term" value="F:N-acetyl-gamma-glutamyl-phosphate reductase activity"/>
    <property type="evidence" value="ECO:0007669"/>
    <property type="project" value="InterPro"/>
</dbReference>
<dbReference type="Gene3D" id="3.30.360.10">
    <property type="entry name" value="Dihydrodipicolinate Reductase, domain 2"/>
    <property type="match status" value="1"/>
</dbReference>
<proteinExistence type="inferred from homology"/>
<keyword evidence="3 7" id="KW-0028">Amino-acid biosynthesis</keyword>
<comment type="subcellular location">
    <subcellularLocation>
        <location evidence="7">Cytoplasm</location>
    </subcellularLocation>
</comment>
<evidence type="ECO:0000256" key="3">
    <source>
        <dbReference type="ARBA" id="ARBA00022605"/>
    </source>
</evidence>
<comment type="catalytic activity">
    <reaction evidence="7">
        <text>[amino-group carrier protein]-C-terminal-N-(1-carboxy-5-oxopentan-1-yl)-L-glutamine + phosphate + NADP(+) = [amino-group carrier protein]-C-terminal-N-(1-carboxy-5-phosphooxy-5-oxopentan-1-yl)-L-glutamine + NADPH + H(+)</text>
        <dbReference type="Rhea" id="RHEA:41948"/>
        <dbReference type="Rhea" id="RHEA-COMP:9712"/>
        <dbReference type="Rhea" id="RHEA-COMP:9714"/>
        <dbReference type="ChEBI" id="CHEBI:15378"/>
        <dbReference type="ChEBI" id="CHEBI:43474"/>
        <dbReference type="ChEBI" id="CHEBI:57783"/>
        <dbReference type="ChEBI" id="CHEBI:58349"/>
        <dbReference type="ChEBI" id="CHEBI:78499"/>
        <dbReference type="ChEBI" id="CHEBI:78501"/>
        <dbReference type="EC" id="1.2.1.103"/>
    </reaction>
</comment>
<dbReference type="EC" id="1.2.1.103" evidence="7"/>
<keyword evidence="2 7" id="KW-0055">Arginine biosynthesis</keyword>
<protein>
    <recommendedName>
        <fullName evidence="7">Putative [LysW]-L-2-aminoadipate/[LysW]-L-glutamate phosphate reductase</fullName>
        <ecNumber evidence="7">1.2.1.103</ecNumber>
        <ecNumber evidence="7">1.2.1.106</ecNumber>
    </recommendedName>
</protein>
<comment type="caution">
    <text evidence="7">Lacks conserved residue(s) required for the propagation of feature annotation.</text>
</comment>
<dbReference type="GO" id="GO:0070401">
    <property type="term" value="F:NADP+ binding"/>
    <property type="evidence" value="ECO:0007669"/>
    <property type="project" value="InterPro"/>
</dbReference>
<dbReference type="UniPathway" id="UPA00068"/>
<keyword evidence="1 7" id="KW-0963">Cytoplasm</keyword>
<keyword evidence="5 7" id="KW-0560">Oxidoreductase</keyword>
<comment type="caution">
    <text evidence="10">The sequence shown here is derived from an EMBL/GenBank/DDBJ whole genome shotgun (WGS) entry which is preliminary data.</text>
</comment>
<evidence type="ECO:0000256" key="8">
    <source>
        <dbReference type="PROSITE-ProRule" id="PRU10010"/>
    </source>
</evidence>
<dbReference type="InterPro" id="IPR036291">
    <property type="entry name" value="NAD(P)-bd_dom_sf"/>
</dbReference>
<dbReference type="SMART" id="SM00859">
    <property type="entry name" value="Semialdhyde_dh"/>
    <property type="match status" value="1"/>
</dbReference>
<dbReference type="EMBL" id="NEXC01000037">
    <property type="protein sequence ID" value="PSN83088.1"/>
    <property type="molecule type" value="Genomic_DNA"/>
</dbReference>
<organism evidence="10 11">
    <name type="scientific">Candidatus Marsarchaeota G1 archaeon OSP_D</name>
    <dbReference type="NCBI Taxonomy" id="1978155"/>
    <lineage>
        <taxon>Archaea</taxon>
        <taxon>Candidatus Marsarchaeota</taxon>
        <taxon>Candidatus Marsarchaeota group 1</taxon>
    </lineage>
</organism>
<evidence type="ECO:0000256" key="5">
    <source>
        <dbReference type="ARBA" id="ARBA00023002"/>
    </source>
</evidence>
<dbReference type="GO" id="GO:0005737">
    <property type="term" value="C:cytoplasm"/>
    <property type="evidence" value="ECO:0007669"/>
    <property type="project" value="UniProtKB-SubCell"/>
</dbReference>
<evidence type="ECO:0000313" key="10">
    <source>
        <dbReference type="EMBL" id="PSN83088.1"/>
    </source>
</evidence>
<dbReference type="EC" id="1.2.1.106" evidence="7"/>
<feature type="binding site" evidence="7">
    <location>
        <begin position="12"/>
        <end position="15"/>
    </location>
    <ligand>
        <name>NADP(+)</name>
        <dbReference type="ChEBI" id="CHEBI:58349"/>
    </ligand>
</feature>
<dbReference type="GO" id="GO:0051287">
    <property type="term" value="F:NAD binding"/>
    <property type="evidence" value="ECO:0007669"/>
    <property type="project" value="InterPro"/>
</dbReference>
<evidence type="ECO:0000256" key="2">
    <source>
        <dbReference type="ARBA" id="ARBA00022571"/>
    </source>
</evidence>
<dbReference type="InterPro" id="IPR000706">
    <property type="entry name" value="AGPR_type-1"/>
</dbReference>
<dbReference type="NCBIfam" id="TIGR01850">
    <property type="entry name" value="argC"/>
    <property type="match status" value="1"/>
</dbReference>
<gene>
    <name evidence="7" type="primary">lysY</name>
    <name evidence="10" type="ORF">B9Q01_05965</name>
</gene>
<dbReference type="InterPro" id="IPR000534">
    <property type="entry name" value="Semialdehyde_DH_NAD-bd"/>
</dbReference>
<dbReference type="SUPFAM" id="SSF51735">
    <property type="entry name" value="NAD(P)-binding Rossmann-fold domains"/>
    <property type="match status" value="1"/>
</dbReference>